<feature type="domain" description="PAS" evidence="8">
    <location>
        <begin position="303"/>
        <end position="373"/>
    </location>
</feature>
<dbReference type="Gene3D" id="3.30.565.10">
    <property type="entry name" value="Histidine kinase-like ATPase, C-terminal domain"/>
    <property type="match status" value="1"/>
</dbReference>
<gene>
    <name evidence="10" type="ORF">KME60_06895</name>
</gene>
<organism evidence="10 11">
    <name type="scientific">Cyanomargarita calcarea GSE-NOS-MK-12-04C</name>
    <dbReference type="NCBI Taxonomy" id="2839659"/>
    <lineage>
        <taxon>Bacteria</taxon>
        <taxon>Bacillati</taxon>
        <taxon>Cyanobacteriota</taxon>
        <taxon>Cyanophyceae</taxon>
        <taxon>Nostocales</taxon>
        <taxon>Cyanomargaritaceae</taxon>
        <taxon>Cyanomargarita</taxon>
    </lineage>
</organism>
<evidence type="ECO:0000256" key="3">
    <source>
        <dbReference type="ARBA" id="ARBA00022553"/>
    </source>
</evidence>
<evidence type="ECO:0000256" key="5">
    <source>
        <dbReference type="ARBA" id="ARBA00022777"/>
    </source>
</evidence>
<dbReference type="InterPro" id="IPR036097">
    <property type="entry name" value="HisK_dim/P_sf"/>
</dbReference>
<feature type="domain" description="PAC" evidence="9">
    <location>
        <begin position="376"/>
        <end position="428"/>
    </location>
</feature>
<dbReference type="Gene3D" id="3.30.450.20">
    <property type="entry name" value="PAS domain"/>
    <property type="match status" value="3"/>
</dbReference>
<evidence type="ECO:0000313" key="10">
    <source>
        <dbReference type="EMBL" id="MBW4667167.1"/>
    </source>
</evidence>
<dbReference type="FunFam" id="3.30.450.20:FF:000099">
    <property type="entry name" value="Sensory box sensor histidine kinase"/>
    <property type="match status" value="1"/>
</dbReference>
<dbReference type="Pfam" id="PF08448">
    <property type="entry name" value="PAS_4"/>
    <property type="match status" value="1"/>
</dbReference>
<dbReference type="InterPro" id="IPR003661">
    <property type="entry name" value="HisK_dim/P_dom"/>
</dbReference>
<evidence type="ECO:0000313" key="11">
    <source>
        <dbReference type="Proteomes" id="UP000729701"/>
    </source>
</evidence>
<dbReference type="SMART" id="SM00388">
    <property type="entry name" value="HisKA"/>
    <property type="match status" value="1"/>
</dbReference>
<dbReference type="InterPro" id="IPR052162">
    <property type="entry name" value="Sensor_kinase/Photoreceptor"/>
</dbReference>
<dbReference type="InterPro" id="IPR005467">
    <property type="entry name" value="His_kinase_dom"/>
</dbReference>
<dbReference type="InterPro" id="IPR001610">
    <property type="entry name" value="PAC"/>
</dbReference>
<name>A0A951URX9_9CYAN</name>
<dbReference type="SMART" id="SM00091">
    <property type="entry name" value="PAS"/>
    <property type="match status" value="2"/>
</dbReference>
<dbReference type="InterPro" id="IPR003594">
    <property type="entry name" value="HATPase_dom"/>
</dbReference>
<keyword evidence="5" id="KW-0418">Kinase</keyword>
<reference evidence="10" key="2">
    <citation type="journal article" date="2022" name="Microbiol. Resour. Announc.">
        <title>Metagenome Sequencing to Explore Phylogenomics of Terrestrial Cyanobacteria.</title>
        <authorList>
            <person name="Ward R.D."/>
            <person name="Stajich J.E."/>
            <person name="Johansen J.R."/>
            <person name="Huntemann M."/>
            <person name="Clum A."/>
            <person name="Foster B."/>
            <person name="Foster B."/>
            <person name="Roux S."/>
            <person name="Palaniappan K."/>
            <person name="Varghese N."/>
            <person name="Mukherjee S."/>
            <person name="Reddy T.B.K."/>
            <person name="Daum C."/>
            <person name="Copeland A."/>
            <person name="Chen I.A."/>
            <person name="Ivanova N.N."/>
            <person name="Kyrpides N.C."/>
            <person name="Shapiro N."/>
            <person name="Eloe-Fadrosh E.A."/>
            <person name="Pietrasiak N."/>
        </authorList>
    </citation>
    <scope>NUCLEOTIDE SEQUENCE</scope>
    <source>
        <strain evidence="10">GSE-NOS-MK-12-04C</strain>
    </source>
</reference>
<keyword evidence="6" id="KW-0902">Two-component regulatory system</keyword>
<dbReference type="InterPro" id="IPR000700">
    <property type="entry name" value="PAS-assoc_C"/>
</dbReference>
<dbReference type="InterPro" id="IPR036890">
    <property type="entry name" value="HATPase_C_sf"/>
</dbReference>
<dbReference type="SUPFAM" id="SSF55874">
    <property type="entry name" value="ATPase domain of HSP90 chaperone/DNA topoisomerase II/histidine kinase"/>
    <property type="match status" value="1"/>
</dbReference>
<dbReference type="SMART" id="SM00086">
    <property type="entry name" value="PAC"/>
    <property type="match status" value="2"/>
</dbReference>
<evidence type="ECO:0000256" key="4">
    <source>
        <dbReference type="ARBA" id="ARBA00022679"/>
    </source>
</evidence>
<evidence type="ECO:0000256" key="1">
    <source>
        <dbReference type="ARBA" id="ARBA00000085"/>
    </source>
</evidence>
<protein>
    <recommendedName>
        <fullName evidence="2">histidine kinase</fullName>
        <ecNumber evidence="2">2.7.13.3</ecNumber>
    </recommendedName>
</protein>
<keyword evidence="3" id="KW-0597">Phosphoprotein</keyword>
<evidence type="ECO:0000259" key="8">
    <source>
        <dbReference type="PROSITE" id="PS50112"/>
    </source>
</evidence>
<dbReference type="Pfam" id="PF00512">
    <property type="entry name" value="HisKA"/>
    <property type="match status" value="1"/>
</dbReference>
<dbReference type="InterPro" id="IPR013656">
    <property type="entry name" value="PAS_4"/>
</dbReference>
<dbReference type="PROSITE" id="PS50113">
    <property type="entry name" value="PAC"/>
    <property type="match status" value="1"/>
</dbReference>
<dbReference type="EMBL" id="JAHHGZ010000006">
    <property type="protein sequence ID" value="MBW4667167.1"/>
    <property type="molecule type" value="Genomic_DNA"/>
</dbReference>
<evidence type="ECO:0000256" key="2">
    <source>
        <dbReference type="ARBA" id="ARBA00012438"/>
    </source>
</evidence>
<comment type="caution">
    <text evidence="10">The sequence shown here is derived from an EMBL/GenBank/DDBJ whole genome shotgun (WGS) entry which is preliminary data.</text>
</comment>
<dbReference type="PANTHER" id="PTHR43304">
    <property type="entry name" value="PHYTOCHROME-LIKE PROTEIN CPH1"/>
    <property type="match status" value="1"/>
</dbReference>
<dbReference type="Proteomes" id="UP000729701">
    <property type="component" value="Unassembled WGS sequence"/>
</dbReference>
<dbReference type="Pfam" id="PF08447">
    <property type="entry name" value="PAS_3"/>
    <property type="match status" value="1"/>
</dbReference>
<dbReference type="InterPro" id="IPR013655">
    <property type="entry name" value="PAS_fold_3"/>
</dbReference>
<dbReference type="EC" id="2.7.13.3" evidence="2"/>
<dbReference type="PROSITE" id="PS50109">
    <property type="entry name" value="HIS_KIN"/>
    <property type="match status" value="1"/>
</dbReference>
<dbReference type="Gene3D" id="1.10.287.130">
    <property type="match status" value="1"/>
</dbReference>
<dbReference type="PRINTS" id="PR00344">
    <property type="entry name" value="BCTRLSENSOR"/>
</dbReference>
<dbReference type="PANTHER" id="PTHR43304:SF1">
    <property type="entry name" value="PAC DOMAIN-CONTAINING PROTEIN"/>
    <property type="match status" value="1"/>
</dbReference>
<sequence>MTNEKLQQVEAALRESDRRFHAVFNQTVQFMGLIEPDGTLISANQTALDLGGVTSTEVIGRPFWEARWWTISPETQAQLLMALARAKEGEFVRYNVDILGVGDRIVTLDFSIKPIADSSGQVTLLMAEGREIADKQDLSEILQLNAQLEERVAISNSQKEIVLSQMEAAQRQIQLYADIVKNMQIALNVWHLEDPNDITTFRLVATNPAATASVGISLENSIGKYIYECFPNILTENWADLELYSQIALGLKEKEEREIYYGDRRIEGAFFDVKVFPLANRCVGLAFDNITQRKRTEQALHESEERFRTMADTAPVMIWVSGTDKLVTYLNHVWLEFTGRTLEQELGNGWVTGIHPEDLEHCFDTYTNAFDARQAFMMEYRLKRFDGEYCWVLDKGTPRFNADNSFAGYIGSCIDIGVLKQRTEELTRLTTILAQTTGLLQKRNQELDQFAYVASHDLKAPLRAIASLSEWMEEDLAEQLPPENLDQMKLLRGRVHRLEGLINGLLAYSRVGRMETASEMVDVEALLHAIIDLLAAPPAFTIDIEPGMPTFIAKRSPLQQVFSNLISNAINHHSRLDGHITISVKDQGKYYQFAVSDDGSGIAPEYHEKVFVIFQTLEARDKKENTGIGLAIVKKIVEAEGGTITLESQVGAGCTFRFTWLK</sequence>
<keyword evidence="4" id="KW-0808">Transferase</keyword>
<dbReference type="CDD" id="cd00082">
    <property type="entry name" value="HisKA"/>
    <property type="match status" value="1"/>
</dbReference>
<evidence type="ECO:0000259" key="9">
    <source>
        <dbReference type="PROSITE" id="PS50113"/>
    </source>
</evidence>
<evidence type="ECO:0000259" key="7">
    <source>
        <dbReference type="PROSITE" id="PS50109"/>
    </source>
</evidence>
<dbReference type="NCBIfam" id="TIGR00229">
    <property type="entry name" value="sensory_box"/>
    <property type="match status" value="2"/>
</dbReference>
<dbReference type="AlphaFoldDB" id="A0A951URX9"/>
<dbReference type="InterPro" id="IPR004358">
    <property type="entry name" value="Sig_transdc_His_kin-like_C"/>
</dbReference>
<comment type="catalytic activity">
    <reaction evidence="1">
        <text>ATP + protein L-histidine = ADP + protein N-phospho-L-histidine.</text>
        <dbReference type="EC" id="2.7.13.3"/>
    </reaction>
</comment>
<dbReference type="FunFam" id="3.30.450.20:FF:000155">
    <property type="entry name" value="Sensor histidine kinase TodS"/>
    <property type="match status" value="1"/>
</dbReference>
<feature type="domain" description="PAS" evidence="8">
    <location>
        <begin position="16"/>
        <end position="90"/>
    </location>
</feature>
<dbReference type="SUPFAM" id="SSF47384">
    <property type="entry name" value="Homodimeric domain of signal transducing histidine kinase"/>
    <property type="match status" value="1"/>
</dbReference>
<evidence type="ECO:0000256" key="6">
    <source>
        <dbReference type="ARBA" id="ARBA00023012"/>
    </source>
</evidence>
<proteinExistence type="predicted"/>
<dbReference type="SUPFAM" id="SSF55785">
    <property type="entry name" value="PYP-like sensor domain (PAS domain)"/>
    <property type="match status" value="3"/>
</dbReference>
<dbReference type="Pfam" id="PF02518">
    <property type="entry name" value="HATPase_c"/>
    <property type="match status" value="1"/>
</dbReference>
<dbReference type="GO" id="GO:0000155">
    <property type="term" value="F:phosphorelay sensor kinase activity"/>
    <property type="evidence" value="ECO:0007669"/>
    <property type="project" value="InterPro"/>
</dbReference>
<dbReference type="SMART" id="SM00387">
    <property type="entry name" value="HATPase_c"/>
    <property type="match status" value="1"/>
</dbReference>
<dbReference type="CDD" id="cd00130">
    <property type="entry name" value="PAS"/>
    <property type="match status" value="2"/>
</dbReference>
<accession>A0A951URX9</accession>
<feature type="domain" description="Histidine kinase" evidence="7">
    <location>
        <begin position="453"/>
        <end position="662"/>
    </location>
</feature>
<reference evidence="10" key="1">
    <citation type="submission" date="2021-05" db="EMBL/GenBank/DDBJ databases">
        <authorList>
            <person name="Pietrasiak N."/>
            <person name="Ward R."/>
            <person name="Stajich J.E."/>
            <person name="Kurbessoian T."/>
        </authorList>
    </citation>
    <scope>NUCLEOTIDE SEQUENCE</scope>
    <source>
        <strain evidence="10">GSE-NOS-MK-12-04C</strain>
    </source>
</reference>
<dbReference type="InterPro" id="IPR000014">
    <property type="entry name" value="PAS"/>
</dbReference>
<dbReference type="PROSITE" id="PS50112">
    <property type="entry name" value="PAS"/>
    <property type="match status" value="2"/>
</dbReference>
<dbReference type="InterPro" id="IPR035965">
    <property type="entry name" value="PAS-like_dom_sf"/>
</dbReference>